<evidence type="ECO:0008006" key="3">
    <source>
        <dbReference type="Google" id="ProtNLM"/>
    </source>
</evidence>
<comment type="caution">
    <text evidence="1">The sequence shown here is derived from an EMBL/GenBank/DDBJ whole genome shotgun (WGS) entry which is preliminary data.</text>
</comment>
<accession>A0A1F6TAC2</accession>
<sequence length="437" mass="46880">MAWDLDSATHLLRRAGFGGSLGQAQQLYGLGQEGAISYLLNYETIPDPAAQDVNALGLDVTKHTDAAAWMLYRQLASTRPLQEKLTWFWHGHFTSSVNDVPPQYMVAQNETWRAYAGGNFLAFLKAMYKDPAMLDYLDNRTNVASKPNENFARELMELFTIGIGNYTETDVKEAARALTGWIINAGPPPVGAYVASRHDNGSKTVLGVSGNLNGDAVMDILFAHPANAPRICSKLYQFFVGPDVNAGDLAALVATWGATNGNIKAVMNTLLHLDSFWAADTRNALVKSPMEYTLGLAQRFQLTALTAANLRTGASLLNGMGQFPFAPPDVAGYPQGLKWAGTSPLLARYNAANTILYGAAGAAIVNLLTQGQDVSTAAKLVDLLAFQMGPLTLTAATRQGLINYVSAGGYTGTAAQIQTKTRGAVHLLVSTPEYQAQ</sequence>
<reference evidence="1 2" key="1">
    <citation type="journal article" date="2016" name="Nat. Commun.">
        <title>Thousands of microbial genomes shed light on interconnected biogeochemical processes in an aquifer system.</title>
        <authorList>
            <person name="Anantharaman K."/>
            <person name="Brown C.T."/>
            <person name="Hug L.A."/>
            <person name="Sharon I."/>
            <person name="Castelle C.J."/>
            <person name="Probst A.J."/>
            <person name="Thomas B.C."/>
            <person name="Singh A."/>
            <person name="Wilkins M.J."/>
            <person name="Karaoz U."/>
            <person name="Brodie E.L."/>
            <person name="Williams K.H."/>
            <person name="Hubbard S.S."/>
            <person name="Banfield J.F."/>
        </authorList>
    </citation>
    <scope>NUCLEOTIDE SEQUENCE [LARGE SCALE GENOMIC DNA]</scope>
</reference>
<organism evidence="1 2">
    <name type="scientific">Candidatus Muproteobacteria bacterium RBG_16_64_11</name>
    <dbReference type="NCBI Taxonomy" id="1817758"/>
    <lineage>
        <taxon>Bacteria</taxon>
        <taxon>Pseudomonadati</taxon>
        <taxon>Pseudomonadota</taxon>
        <taxon>Candidatus Muproteobacteria</taxon>
    </lineage>
</organism>
<dbReference type="InterPro" id="IPR014917">
    <property type="entry name" value="DUF1800"/>
</dbReference>
<protein>
    <recommendedName>
        <fullName evidence="3">DUF1800 domain-containing protein</fullName>
    </recommendedName>
</protein>
<evidence type="ECO:0000313" key="2">
    <source>
        <dbReference type="Proteomes" id="UP000177925"/>
    </source>
</evidence>
<dbReference type="Pfam" id="PF08811">
    <property type="entry name" value="DUF1800"/>
    <property type="match status" value="1"/>
</dbReference>
<dbReference type="EMBL" id="MFSS01000100">
    <property type="protein sequence ID" value="OGI42088.1"/>
    <property type="molecule type" value="Genomic_DNA"/>
</dbReference>
<evidence type="ECO:0000313" key="1">
    <source>
        <dbReference type="EMBL" id="OGI42088.1"/>
    </source>
</evidence>
<proteinExistence type="predicted"/>
<dbReference type="Proteomes" id="UP000177925">
    <property type="component" value="Unassembled WGS sequence"/>
</dbReference>
<name>A0A1F6TAC2_9PROT</name>
<gene>
    <name evidence="1" type="ORF">A2150_08055</name>
</gene>
<dbReference type="AlphaFoldDB" id="A0A1F6TAC2"/>
<dbReference type="STRING" id="1817758.A2150_08055"/>